<evidence type="ECO:0000256" key="5">
    <source>
        <dbReference type="ARBA" id="ARBA00022499"/>
    </source>
</evidence>
<gene>
    <name evidence="11" type="ORF">PHET_08241</name>
</gene>
<evidence type="ECO:0000256" key="6">
    <source>
        <dbReference type="ARBA" id="ARBA00022833"/>
    </source>
</evidence>
<dbReference type="AlphaFoldDB" id="A0A8J4SMJ5"/>
<evidence type="ECO:0000313" key="11">
    <source>
        <dbReference type="EMBL" id="KAF5398627.1"/>
    </source>
</evidence>
<dbReference type="GO" id="GO:1990904">
    <property type="term" value="C:ribonucleoprotein complex"/>
    <property type="evidence" value="ECO:0007669"/>
    <property type="project" value="UniProtKB-KW"/>
</dbReference>
<dbReference type="OrthoDB" id="428577at2759"/>
<sequence>MVLYKVLVSSAHVHPFYYFVLLCLEAPVSIAIARMRLFVRGYGSGTTSLEVLPNQTVSAVKHQIENSLNIAASVQRLAYAGIPLSEDACLDDYDIEDCACVELNCDLLGGAKKRKKKVYSTPKKIKHKRKKVKLATLKFYKIDSNGKITRLRRECTNKKCGAGVFMASHFDRHYCGKCGLTYMHEAK</sequence>
<dbReference type="InterPro" id="IPR038582">
    <property type="entry name" value="Ribosomal_eS31_euk-type_sf"/>
</dbReference>
<dbReference type="PANTHER" id="PTHR46555:SF1">
    <property type="entry name" value="UBIQUITIN-LIKE PROTEIN 4A"/>
    <property type="match status" value="1"/>
</dbReference>
<accession>A0A8J4SMJ5</accession>
<evidence type="ECO:0000256" key="1">
    <source>
        <dbReference type="ARBA" id="ARBA00004514"/>
    </source>
</evidence>
<dbReference type="Pfam" id="PF00240">
    <property type="entry name" value="ubiquitin"/>
    <property type="match status" value="1"/>
</dbReference>
<name>A0A8J4SMJ5_9TREM</name>
<evidence type="ECO:0000256" key="2">
    <source>
        <dbReference type="ARBA" id="ARBA00008373"/>
    </source>
</evidence>
<keyword evidence="4" id="KW-0963">Cytoplasm</keyword>
<dbReference type="SMART" id="SM00213">
    <property type="entry name" value="UBQ"/>
    <property type="match status" value="1"/>
</dbReference>
<dbReference type="Proteomes" id="UP000748531">
    <property type="component" value="Unassembled WGS sequence"/>
</dbReference>
<proteinExistence type="inferred from homology"/>
<organism evidence="11 12">
    <name type="scientific">Paragonimus heterotremus</name>
    <dbReference type="NCBI Taxonomy" id="100268"/>
    <lineage>
        <taxon>Eukaryota</taxon>
        <taxon>Metazoa</taxon>
        <taxon>Spiralia</taxon>
        <taxon>Lophotrochozoa</taxon>
        <taxon>Platyhelminthes</taxon>
        <taxon>Trematoda</taxon>
        <taxon>Digenea</taxon>
        <taxon>Plagiorchiida</taxon>
        <taxon>Troglotremata</taxon>
        <taxon>Troglotrematidae</taxon>
        <taxon>Paragonimus</taxon>
    </lineage>
</organism>
<keyword evidence="7" id="KW-0689">Ribosomal protein</keyword>
<evidence type="ECO:0000256" key="3">
    <source>
        <dbReference type="ARBA" id="ARBA00009891"/>
    </source>
</evidence>
<dbReference type="InterPro" id="IPR029071">
    <property type="entry name" value="Ubiquitin-like_domsf"/>
</dbReference>
<dbReference type="PANTHER" id="PTHR46555">
    <property type="entry name" value="UBIQUITIN-LIKE PROTEIN 4A"/>
    <property type="match status" value="1"/>
</dbReference>
<evidence type="ECO:0000256" key="7">
    <source>
        <dbReference type="ARBA" id="ARBA00022980"/>
    </source>
</evidence>
<dbReference type="InterPro" id="IPR002906">
    <property type="entry name" value="Ribosomal_eS31"/>
</dbReference>
<comment type="similarity">
    <text evidence="3">In the C-terminal section; belongs to the eukaryotic ribosomal protein eS31 family.</text>
</comment>
<dbReference type="GO" id="GO:0071818">
    <property type="term" value="C:BAT3 complex"/>
    <property type="evidence" value="ECO:0007669"/>
    <property type="project" value="TreeGrafter"/>
</dbReference>
<feature type="transmembrane region" description="Helical" evidence="9">
    <location>
        <begin position="16"/>
        <end position="33"/>
    </location>
</feature>
<comment type="similarity">
    <text evidence="2">In the N-terminal section; belongs to the ubiquitin family.</text>
</comment>
<dbReference type="GO" id="GO:0006412">
    <property type="term" value="P:translation"/>
    <property type="evidence" value="ECO:0007669"/>
    <property type="project" value="InterPro"/>
</dbReference>
<evidence type="ECO:0000256" key="9">
    <source>
        <dbReference type="SAM" id="Phobius"/>
    </source>
</evidence>
<evidence type="ECO:0000259" key="10">
    <source>
        <dbReference type="PROSITE" id="PS50053"/>
    </source>
</evidence>
<dbReference type="EMBL" id="LUCH01004800">
    <property type="protein sequence ID" value="KAF5398627.1"/>
    <property type="molecule type" value="Genomic_DNA"/>
</dbReference>
<dbReference type="GO" id="GO:0003735">
    <property type="term" value="F:structural constituent of ribosome"/>
    <property type="evidence" value="ECO:0007669"/>
    <property type="project" value="InterPro"/>
</dbReference>
<keyword evidence="9" id="KW-0812">Transmembrane</keyword>
<keyword evidence="9" id="KW-0472">Membrane</keyword>
<feature type="domain" description="Ubiquitin-like" evidence="10">
    <location>
        <begin position="35"/>
        <end position="110"/>
    </location>
</feature>
<dbReference type="SUPFAM" id="SSF57829">
    <property type="entry name" value="Zn-binding ribosomal proteins"/>
    <property type="match status" value="1"/>
</dbReference>
<evidence type="ECO:0000256" key="4">
    <source>
        <dbReference type="ARBA" id="ARBA00022490"/>
    </source>
</evidence>
<keyword evidence="9" id="KW-1133">Transmembrane helix</keyword>
<keyword evidence="8" id="KW-0687">Ribonucleoprotein</keyword>
<keyword evidence="12" id="KW-1185">Reference proteome</keyword>
<dbReference type="GO" id="GO:0006620">
    <property type="term" value="P:post-translational protein targeting to endoplasmic reticulum membrane"/>
    <property type="evidence" value="ECO:0007669"/>
    <property type="project" value="InterPro"/>
</dbReference>
<dbReference type="GO" id="GO:0051087">
    <property type="term" value="F:protein-folding chaperone binding"/>
    <property type="evidence" value="ECO:0007669"/>
    <property type="project" value="TreeGrafter"/>
</dbReference>
<dbReference type="GO" id="GO:0005840">
    <property type="term" value="C:ribosome"/>
    <property type="evidence" value="ECO:0007669"/>
    <property type="project" value="UniProtKB-KW"/>
</dbReference>
<dbReference type="InterPro" id="IPR011332">
    <property type="entry name" value="Ribosomal_zn-bd"/>
</dbReference>
<comment type="subcellular location">
    <subcellularLocation>
        <location evidence="1">Cytoplasm</location>
        <location evidence="1">Cytosol</location>
    </subcellularLocation>
</comment>
<evidence type="ECO:0000313" key="12">
    <source>
        <dbReference type="Proteomes" id="UP000748531"/>
    </source>
</evidence>
<keyword evidence="6" id="KW-0862">Zinc</keyword>
<reference evidence="11" key="1">
    <citation type="submission" date="2019-05" db="EMBL/GenBank/DDBJ databases">
        <title>Annotation for the trematode Paragonimus heterotremus.</title>
        <authorList>
            <person name="Choi Y.-J."/>
        </authorList>
    </citation>
    <scope>NUCLEOTIDE SEQUENCE</scope>
    <source>
        <strain evidence="11">LC</strain>
    </source>
</reference>
<dbReference type="Pfam" id="PF01599">
    <property type="entry name" value="Ribosomal_S27"/>
    <property type="match status" value="1"/>
</dbReference>
<comment type="caution">
    <text evidence="11">The sequence shown here is derived from an EMBL/GenBank/DDBJ whole genome shotgun (WGS) entry which is preliminary data.</text>
</comment>
<evidence type="ECO:0000256" key="8">
    <source>
        <dbReference type="ARBA" id="ARBA00023274"/>
    </source>
</evidence>
<dbReference type="Gene3D" id="6.20.50.150">
    <property type="match status" value="1"/>
</dbReference>
<dbReference type="GO" id="GO:0071816">
    <property type="term" value="P:tail-anchored membrane protein insertion into ER membrane"/>
    <property type="evidence" value="ECO:0007669"/>
    <property type="project" value="TreeGrafter"/>
</dbReference>
<keyword evidence="5" id="KW-1017">Isopeptide bond</keyword>
<dbReference type="SUPFAM" id="SSF54236">
    <property type="entry name" value="Ubiquitin-like"/>
    <property type="match status" value="1"/>
</dbReference>
<protein>
    <submittedName>
        <fullName evidence="11">Epididymis luminal protein</fullName>
    </submittedName>
</protein>
<dbReference type="Gene3D" id="3.10.20.90">
    <property type="entry name" value="Phosphatidylinositol 3-kinase Catalytic Subunit, Chain A, domain 1"/>
    <property type="match status" value="1"/>
</dbReference>
<dbReference type="PROSITE" id="PS50053">
    <property type="entry name" value="UBIQUITIN_2"/>
    <property type="match status" value="1"/>
</dbReference>
<dbReference type="InterPro" id="IPR047154">
    <property type="entry name" value="UBL4A-like"/>
</dbReference>
<dbReference type="SMART" id="SM01402">
    <property type="entry name" value="Ribosomal_S27"/>
    <property type="match status" value="1"/>
</dbReference>
<dbReference type="InterPro" id="IPR000626">
    <property type="entry name" value="Ubiquitin-like_dom"/>
</dbReference>